<name>A0AAD7D101_MYCRO</name>
<dbReference type="AlphaFoldDB" id="A0AAD7D101"/>
<proteinExistence type="predicted"/>
<evidence type="ECO:0000313" key="2">
    <source>
        <dbReference type="Proteomes" id="UP001221757"/>
    </source>
</evidence>
<reference evidence="1" key="1">
    <citation type="submission" date="2023-03" db="EMBL/GenBank/DDBJ databases">
        <title>Massive genome expansion in bonnet fungi (Mycena s.s.) driven by repeated elements and novel gene families across ecological guilds.</title>
        <authorList>
            <consortium name="Lawrence Berkeley National Laboratory"/>
            <person name="Harder C.B."/>
            <person name="Miyauchi S."/>
            <person name="Viragh M."/>
            <person name="Kuo A."/>
            <person name="Thoen E."/>
            <person name="Andreopoulos B."/>
            <person name="Lu D."/>
            <person name="Skrede I."/>
            <person name="Drula E."/>
            <person name="Henrissat B."/>
            <person name="Morin E."/>
            <person name="Kohler A."/>
            <person name="Barry K."/>
            <person name="LaButti K."/>
            <person name="Morin E."/>
            <person name="Salamov A."/>
            <person name="Lipzen A."/>
            <person name="Mereny Z."/>
            <person name="Hegedus B."/>
            <person name="Baldrian P."/>
            <person name="Stursova M."/>
            <person name="Weitz H."/>
            <person name="Taylor A."/>
            <person name="Grigoriev I.V."/>
            <person name="Nagy L.G."/>
            <person name="Martin F."/>
            <person name="Kauserud H."/>
        </authorList>
    </citation>
    <scope>NUCLEOTIDE SEQUENCE</scope>
    <source>
        <strain evidence="1">CBHHK067</strain>
    </source>
</reference>
<keyword evidence="2" id="KW-1185">Reference proteome</keyword>
<dbReference type="EMBL" id="JARKIE010000160">
    <property type="protein sequence ID" value="KAJ7673585.1"/>
    <property type="molecule type" value="Genomic_DNA"/>
</dbReference>
<dbReference type="Proteomes" id="UP001221757">
    <property type="component" value="Unassembled WGS sequence"/>
</dbReference>
<gene>
    <name evidence="1" type="ORF">B0H17DRAFT_1140804</name>
</gene>
<sequence length="358" mass="41039">MRHKFQAKNLHVLPQRIAHWSWLISPNCVLTDESRLRNMMSKYLSSAPDFEMKAPAWMMASSRYQSALTMDNVSLRQSPKLCGKNVEVTTCQKNHRKIPSFSGAFSRTKIWYLTLRALHRTPVLCWVMWRLEIEQIKERHHSGFIIGISERARIRRALAGAASLFSLSLFTAKRREAGTARDHTLIAEDHSRALVYRLNMTGMRWIGSRAARRATKQCVLDCRAPPRRTRATWYSRFGDSVRRCPLNRSEDRIRELSARQALGDGLSAHVARPTWGARQSNVHRFVARLARVLTLPGVRASIIGPAAWYTETNLKVSRKKEARDSGRHGTNKEIEQRRASARLIMVLLLDLFNLQAST</sequence>
<protein>
    <submittedName>
        <fullName evidence="1">Uncharacterized protein</fullName>
    </submittedName>
</protein>
<evidence type="ECO:0000313" key="1">
    <source>
        <dbReference type="EMBL" id="KAJ7673585.1"/>
    </source>
</evidence>
<accession>A0AAD7D101</accession>
<organism evidence="1 2">
    <name type="scientific">Mycena rosella</name>
    <name type="common">Pink bonnet</name>
    <name type="synonym">Agaricus rosellus</name>
    <dbReference type="NCBI Taxonomy" id="1033263"/>
    <lineage>
        <taxon>Eukaryota</taxon>
        <taxon>Fungi</taxon>
        <taxon>Dikarya</taxon>
        <taxon>Basidiomycota</taxon>
        <taxon>Agaricomycotina</taxon>
        <taxon>Agaricomycetes</taxon>
        <taxon>Agaricomycetidae</taxon>
        <taxon>Agaricales</taxon>
        <taxon>Marasmiineae</taxon>
        <taxon>Mycenaceae</taxon>
        <taxon>Mycena</taxon>
    </lineage>
</organism>
<comment type="caution">
    <text evidence="1">The sequence shown here is derived from an EMBL/GenBank/DDBJ whole genome shotgun (WGS) entry which is preliminary data.</text>
</comment>